<evidence type="ECO:0000256" key="1">
    <source>
        <dbReference type="ARBA" id="ARBA00023002"/>
    </source>
</evidence>
<keyword evidence="1" id="KW-0560">Oxidoreductase</keyword>
<dbReference type="PANTHER" id="PTHR43157">
    <property type="entry name" value="PHOSPHATIDYLINOSITOL-GLYCAN BIOSYNTHESIS CLASS F PROTEIN-RELATED"/>
    <property type="match status" value="1"/>
</dbReference>
<gene>
    <name evidence="2" type="ORF">TWF506_004227</name>
</gene>
<accession>A0AAN8NA12</accession>
<evidence type="ECO:0000313" key="2">
    <source>
        <dbReference type="EMBL" id="KAK6497982.1"/>
    </source>
</evidence>
<name>A0AAN8NA12_9PEZI</name>
<protein>
    <recommendedName>
        <fullName evidence="4">Short-chain dehydrogenase/reductase family protein</fullName>
    </recommendedName>
</protein>
<organism evidence="2 3">
    <name type="scientific">Arthrobotrys conoides</name>
    <dbReference type="NCBI Taxonomy" id="74498"/>
    <lineage>
        <taxon>Eukaryota</taxon>
        <taxon>Fungi</taxon>
        <taxon>Dikarya</taxon>
        <taxon>Ascomycota</taxon>
        <taxon>Pezizomycotina</taxon>
        <taxon>Orbiliomycetes</taxon>
        <taxon>Orbiliales</taxon>
        <taxon>Orbiliaceae</taxon>
        <taxon>Arthrobotrys</taxon>
    </lineage>
</organism>
<evidence type="ECO:0000313" key="3">
    <source>
        <dbReference type="Proteomes" id="UP001307849"/>
    </source>
</evidence>
<dbReference type="AlphaFoldDB" id="A0AAN8NA12"/>
<proteinExistence type="predicted"/>
<comment type="caution">
    <text evidence="2">The sequence shown here is derived from an EMBL/GenBank/DDBJ whole genome shotgun (WGS) entry which is preliminary data.</text>
</comment>
<dbReference type="InterPro" id="IPR002347">
    <property type="entry name" value="SDR_fam"/>
</dbReference>
<dbReference type="GO" id="GO:0016491">
    <property type="term" value="F:oxidoreductase activity"/>
    <property type="evidence" value="ECO:0007669"/>
    <property type="project" value="UniProtKB-KW"/>
</dbReference>
<reference evidence="2 3" key="1">
    <citation type="submission" date="2019-10" db="EMBL/GenBank/DDBJ databases">
        <authorList>
            <person name="Palmer J.M."/>
        </authorList>
    </citation>
    <scope>NUCLEOTIDE SEQUENCE [LARGE SCALE GENOMIC DNA]</scope>
    <source>
        <strain evidence="2 3">TWF506</strain>
    </source>
</reference>
<dbReference type="InterPro" id="IPR036291">
    <property type="entry name" value="NAD(P)-bd_dom_sf"/>
</dbReference>
<dbReference type="Pfam" id="PF00106">
    <property type="entry name" value="adh_short"/>
    <property type="match status" value="1"/>
</dbReference>
<dbReference type="SUPFAM" id="SSF51735">
    <property type="entry name" value="NAD(P)-binding Rossmann-fold domains"/>
    <property type="match status" value="1"/>
</dbReference>
<dbReference type="Proteomes" id="UP001307849">
    <property type="component" value="Unassembled WGS sequence"/>
</dbReference>
<evidence type="ECO:0008006" key="4">
    <source>
        <dbReference type="Google" id="ProtNLM"/>
    </source>
</evidence>
<dbReference type="EMBL" id="JAVHJM010000014">
    <property type="protein sequence ID" value="KAK6497982.1"/>
    <property type="molecule type" value="Genomic_DNA"/>
</dbReference>
<keyword evidence="3" id="KW-1185">Reference proteome</keyword>
<sequence length="275" mass="30161">MGVRSIERGEEAAARLRTSFPKAVVEVWVIDMASYDSVQSFVRKVEKDLDALDIVVLNAGVSKLAFGLNETTKHEETVQINYLSTFLLAILLLPSLKNKSPPGSPGRLTIISSALANIAVLPDHESTSILAALDDPKKFGRPTYGNSKLLGHLFLWKLMDLEYIKAEDVVINLIEPGFLKGTDFNRDVKGGLAVGLMLFQALVARKVADAGTTVVDATVVKGKEAHGCYMADWEVRPFPPFLYTQQGRDTMDKLWGETMAEFGFANARGILEGMK</sequence>
<dbReference type="PANTHER" id="PTHR43157:SF35">
    <property type="entry name" value="DEHYDROGENASE_REDUCTASE FAMILY PROTEIN, PUTATIVE-RELATED"/>
    <property type="match status" value="1"/>
</dbReference>
<dbReference type="Gene3D" id="3.40.50.720">
    <property type="entry name" value="NAD(P)-binding Rossmann-like Domain"/>
    <property type="match status" value="1"/>
</dbReference>